<evidence type="ECO:0000313" key="1">
    <source>
        <dbReference type="EMBL" id="CDW27850.1"/>
    </source>
</evidence>
<sequence>MKAEANCFRIPVSTRLAPLKSPARLKTCLKKIKYHFGTSIPGLLTSRYESHGLLLLEGVREKSLC</sequence>
<organism evidence="1">
    <name type="scientific">Lepeophtheirus salmonis</name>
    <name type="common">Salmon louse</name>
    <name type="synonym">Caligus salmonis</name>
    <dbReference type="NCBI Taxonomy" id="72036"/>
    <lineage>
        <taxon>Eukaryota</taxon>
        <taxon>Metazoa</taxon>
        <taxon>Ecdysozoa</taxon>
        <taxon>Arthropoda</taxon>
        <taxon>Crustacea</taxon>
        <taxon>Multicrustacea</taxon>
        <taxon>Hexanauplia</taxon>
        <taxon>Copepoda</taxon>
        <taxon>Siphonostomatoida</taxon>
        <taxon>Caligidae</taxon>
        <taxon>Lepeophtheirus</taxon>
    </lineage>
</organism>
<protein>
    <submittedName>
        <fullName evidence="1">Uncharacterized protein</fullName>
    </submittedName>
</protein>
<accession>A0A0K2TPW0</accession>
<dbReference type="AlphaFoldDB" id="A0A0K2TPW0"/>
<name>A0A0K2TPW0_LEPSM</name>
<reference evidence="1" key="1">
    <citation type="submission" date="2014-05" db="EMBL/GenBank/DDBJ databases">
        <authorList>
            <person name="Chronopoulou M."/>
        </authorList>
    </citation>
    <scope>NUCLEOTIDE SEQUENCE</scope>
    <source>
        <tissue evidence="1">Whole organism</tissue>
    </source>
</reference>
<proteinExistence type="predicted"/>
<dbReference type="EMBL" id="HACA01010489">
    <property type="protein sequence ID" value="CDW27850.1"/>
    <property type="molecule type" value="Transcribed_RNA"/>
</dbReference>